<dbReference type="GO" id="GO:0005634">
    <property type="term" value="C:nucleus"/>
    <property type="evidence" value="ECO:0007669"/>
    <property type="project" value="TreeGrafter"/>
</dbReference>
<keyword evidence="3" id="KW-0132">Cell division</keyword>
<feature type="region of interest" description="Disordered" evidence="8">
    <location>
        <begin position="418"/>
        <end position="452"/>
    </location>
</feature>
<dbReference type="Gene3D" id="3.40.250.10">
    <property type="entry name" value="Rhodanese-like domain"/>
    <property type="match status" value="1"/>
</dbReference>
<protein>
    <recommendedName>
        <fullName evidence="2">protein-tyrosine-phosphatase</fullName>
        <ecNumber evidence="2">3.1.3.48</ecNumber>
    </recommendedName>
</protein>
<dbReference type="GO" id="GO:0051301">
    <property type="term" value="P:cell division"/>
    <property type="evidence" value="ECO:0007669"/>
    <property type="project" value="UniProtKB-KW"/>
</dbReference>
<dbReference type="SMART" id="SM00450">
    <property type="entry name" value="RHOD"/>
    <property type="match status" value="1"/>
</dbReference>
<comment type="similarity">
    <text evidence="1">Belongs to the MPI phosphatase family.</text>
</comment>
<keyword evidence="6" id="KW-0131">Cell cycle</keyword>
<dbReference type="GO" id="GO:0005737">
    <property type="term" value="C:cytoplasm"/>
    <property type="evidence" value="ECO:0007669"/>
    <property type="project" value="TreeGrafter"/>
</dbReference>
<dbReference type="Proteomes" id="UP000038040">
    <property type="component" value="Unplaced"/>
</dbReference>
<dbReference type="GO" id="GO:0010971">
    <property type="term" value="P:positive regulation of G2/M transition of mitotic cell cycle"/>
    <property type="evidence" value="ECO:0007669"/>
    <property type="project" value="TreeGrafter"/>
</dbReference>
<dbReference type="PANTHER" id="PTHR10828:SF76">
    <property type="entry name" value="M-PHASE INDUCER PHOSPHATASE"/>
    <property type="match status" value="1"/>
</dbReference>
<dbReference type="Proteomes" id="UP000274756">
    <property type="component" value="Unassembled WGS sequence"/>
</dbReference>
<dbReference type="InterPro" id="IPR001763">
    <property type="entry name" value="Rhodanese-like_dom"/>
</dbReference>
<dbReference type="EMBL" id="UYYG01001154">
    <property type="protein sequence ID" value="VDN55964.1"/>
    <property type="molecule type" value="Genomic_DNA"/>
</dbReference>
<dbReference type="STRING" id="318479.A0A0N4U481"/>
<dbReference type="PANTHER" id="PTHR10828">
    <property type="entry name" value="M-PHASE INDUCER PHOSPHATASE DUAL SPECIFICITY PHOSPHATASE CDC25"/>
    <property type="match status" value="1"/>
</dbReference>
<dbReference type="PRINTS" id="PR00716">
    <property type="entry name" value="MPIPHPHTASE"/>
</dbReference>
<dbReference type="PROSITE" id="PS50206">
    <property type="entry name" value="RHODANESE_3"/>
    <property type="match status" value="1"/>
</dbReference>
<name>A0A0N4U481_DRAME</name>
<evidence type="ECO:0000259" key="9">
    <source>
        <dbReference type="PROSITE" id="PS50206"/>
    </source>
</evidence>
<evidence type="ECO:0000313" key="10">
    <source>
        <dbReference type="EMBL" id="VDN55964.1"/>
    </source>
</evidence>
<dbReference type="GO" id="GO:0110032">
    <property type="term" value="P:positive regulation of G2/MI transition of meiotic cell cycle"/>
    <property type="evidence" value="ECO:0007669"/>
    <property type="project" value="TreeGrafter"/>
</dbReference>
<keyword evidence="4" id="KW-0378">Hydrolase</keyword>
<evidence type="ECO:0000256" key="1">
    <source>
        <dbReference type="ARBA" id="ARBA00011065"/>
    </source>
</evidence>
<dbReference type="EC" id="3.1.3.48" evidence="2"/>
<dbReference type="SUPFAM" id="SSF52821">
    <property type="entry name" value="Rhodanese/Cell cycle control phosphatase"/>
    <property type="match status" value="1"/>
</dbReference>
<feature type="compositionally biased region" description="Basic and acidic residues" evidence="8">
    <location>
        <begin position="418"/>
        <end position="428"/>
    </location>
</feature>
<dbReference type="GO" id="GO:0000086">
    <property type="term" value="P:G2/M transition of mitotic cell cycle"/>
    <property type="evidence" value="ECO:0007669"/>
    <property type="project" value="TreeGrafter"/>
</dbReference>
<evidence type="ECO:0000256" key="5">
    <source>
        <dbReference type="ARBA" id="ARBA00022912"/>
    </source>
</evidence>
<evidence type="ECO:0000256" key="2">
    <source>
        <dbReference type="ARBA" id="ARBA00013064"/>
    </source>
</evidence>
<reference evidence="10 12" key="2">
    <citation type="submission" date="2018-11" db="EMBL/GenBank/DDBJ databases">
        <authorList>
            <consortium name="Pathogen Informatics"/>
        </authorList>
    </citation>
    <scope>NUCLEOTIDE SEQUENCE [LARGE SCALE GENOMIC DNA]</scope>
</reference>
<evidence type="ECO:0000256" key="4">
    <source>
        <dbReference type="ARBA" id="ARBA00022801"/>
    </source>
</evidence>
<feature type="domain" description="Rhodanese" evidence="9">
    <location>
        <begin position="270"/>
        <end position="378"/>
    </location>
</feature>
<evidence type="ECO:0000256" key="6">
    <source>
        <dbReference type="ARBA" id="ARBA00023306"/>
    </source>
</evidence>
<keyword evidence="12" id="KW-1185">Reference proteome</keyword>
<proteinExistence type="inferred from homology"/>
<dbReference type="InterPro" id="IPR036873">
    <property type="entry name" value="Rhodanese-like_dom_sf"/>
</dbReference>
<keyword evidence="5" id="KW-0904">Protein phosphatase</keyword>
<dbReference type="OrthoDB" id="26523at2759"/>
<reference evidence="13" key="1">
    <citation type="submission" date="2017-02" db="UniProtKB">
        <authorList>
            <consortium name="WormBaseParasite"/>
        </authorList>
    </citation>
    <scope>IDENTIFICATION</scope>
</reference>
<organism evidence="11 13">
    <name type="scientific">Dracunculus medinensis</name>
    <name type="common">Guinea worm</name>
    <dbReference type="NCBI Taxonomy" id="318479"/>
    <lineage>
        <taxon>Eukaryota</taxon>
        <taxon>Metazoa</taxon>
        <taxon>Ecdysozoa</taxon>
        <taxon>Nematoda</taxon>
        <taxon>Chromadorea</taxon>
        <taxon>Rhabditida</taxon>
        <taxon>Spirurina</taxon>
        <taxon>Dracunculoidea</taxon>
        <taxon>Dracunculidae</taxon>
        <taxon>Dracunculus</taxon>
    </lineage>
</organism>
<comment type="catalytic activity">
    <reaction evidence="7">
        <text>O-phospho-L-tyrosyl-[protein] + H2O = L-tyrosyl-[protein] + phosphate</text>
        <dbReference type="Rhea" id="RHEA:10684"/>
        <dbReference type="Rhea" id="RHEA-COMP:10136"/>
        <dbReference type="Rhea" id="RHEA-COMP:20101"/>
        <dbReference type="ChEBI" id="CHEBI:15377"/>
        <dbReference type="ChEBI" id="CHEBI:43474"/>
        <dbReference type="ChEBI" id="CHEBI:46858"/>
        <dbReference type="ChEBI" id="CHEBI:61978"/>
        <dbReference type="EC" id="3.1.3.48"/>
    </reaction>
</comment>
<sequence>MFLMKYEIATNYYDYLADDSQREYGIAGELMNTFNSSPVSSKKKRSSRKFQRSLSLIVSKEELHDYTQSMKSSWSMGAAIHESKSGTNSKSQNYEEVMVVVKNDDKENIPLSVNQKQHFLNEKQQPSNFVIPIQRKSPQQLHDLVNEDIDVTITPQKELLCLAEPGIAGCALANFGGSDANKELKIAISPTRKRKKSYDIVDLSQNLIELDVEENKGLKRNNTSTCFADFREYSETNPSVSYYSESFFPHINGFQGINVDKLCQLMESVKSKDCILVDCRYPYEYNGGHIKGSVNIYDPTTVQEFFFPECPNRFMDISSKFPILYCEHSKIRSPRIAMKIRYLDRLLSKKHDELVYSEIGLLQEGYRAFFKYKKQYCEPQGYVPMSGKKSFSDFPIMPITHLLRNMNCKCFPDNEKHELSEHPLDCPRRRQLRRSRTAPTETASNPFLSLKTPPQKRAMTDLFH</sequence>
<evidence type="ECO:0000313" key="13">
    <source>
        <dbReference type="WBParaSite" id="DME_0000157701-mRNA-1"/>
    </source>
</evidence>
<feature type="compositionally biased region" description="Polar residues" evidence="8">
    <location>
        <begin position="437"/>
        <end position="447"/>
    </location>
</feature>
<evidence type="ECO:0000256" key="7">
    <source>
        <dbReference type="ARBA" id="ARBA00051722"/>
    </source>
</evidence>
<evidence type="ECO:0000313" key="12">
    <source>
        <dbReference type="Proteomes" id="UP000274756"/>
    </source>
</evidence>
<dbReference type="Pfam" id="PF00581">
    <property type="entry name" value="Rhodanese"/>
    <property type="match status" value="1"/>
</dbReference>
<gene>
    <name evidence="10" type="ORF">DME_LOCUS5937</name>
</gene>
<evidence type="ECO:0000256" key="8">
    <source>
        <dbReference type="SAM" id="MobiDB-lite"/>
    </source>
</evidence>
<dbReference type="AlphaFoldDB" id="A0A0N4U481"/>
<dbReference type="WBParaSite" id="DME_0000157701-mRNA-1">
    <property type="protein sequence ID" value="DME_0000157701-mRNA-1"/>
    <property type="gene ID" value="DME_0000157701"/>
</dbReference>
<dbReference type="GO" id="GO:0004725">
    <property type="term" value="F:protein tyrosine phosphatase activity"/>
    <property type="evidence" value="ECO:0007669"/>
    <property type="project" value="UniProtKB-EC"/>
</dbReference>
<dbReference type="InterPro" id="IPR000751">
    <property type="entry name" value="MPI_Phosphatase"/>
</dbReference>
<evidence type="ECO:0000313" key="11">
    <source>
        <dbReference type="Proteomes" id="UP000038040"/>
    </source>
</evidence>
<accession>A0A0N4U481</accession>
<evidence type="ECO:0000256" key="3">
    <source>
        <dbReference type="ARBA" id="ARBA00022618"/>
    </source>
</evidence>